<name>A0A0B8N984_9NOCA</name>
<keyword evidence="3" id="KW-1185">Reference proteome</keyword>
<dbReference type="EMBL" id="CP017839">
    <property type="protein sequence ID" value="APA96044.1"/>
    <property type="molecule type" value="Genomic_DNA"/>
</dbReference>
<dbReference type="Proteomes" id="UP000037179">
    <property type="component" value="Unassembled WGS sequence"/>
</dbReference>
<dbReference type="OrthoDB" id="4571798at2"/>
<proteinExistence type="predicted"/>
<accession>A0A0B8N984</accession>
<evidence type="ECO:0000313" key="1">
    <source>
        <dbReference type="EMBL" id="APA96044.1"/>
    </source>
</evidence>
<evidence type="ECO:0000313" key="3">
    <source>
        <dbReference type="Proteomes" id="UP000037179"/>
    </source>
</evidence>
<reference evidence="2 3" key="2">
    <citation type="journal article" date="2016" name="Genome Announc.">
        <title>Draft Genome Sequence of Erythromycin- and Oxytetracycline-Sensitive Nocardia seriolae Strain U-1 (NBRC 110359).</title>
        <authorList>
            <person name="Imajoh M."/>
            <person name="Sukeda M."/>
            <person name="Shimizu M."/>
            <person name="Yamane J."/>
            <person name="Ohnishi K."/>
            <person name="Oshima S."/>
        </authorList>
    </citation>
    <scope>NUCLEOTIDE SEQUENCE [LARGE SCALE GENOMIC DNA]</scope>
    <source>
        <strain evidence="2 3">U-1</strain>
    </source>
</reference>
<protein>
    <submittedName>
        <fullName evidence="2">Uncharacterized protein</fullName>
    </submittedName>
</protein>
<reference evidence="1 4" key="3">
    <citation type="submission" date="2016-10" db="EMBL/GenBank/DDBJ databases">
        <title>Genome sequence of Nocardia seriolae strain EM150506, isolated from Anguila japonica.</title>
        <authorList>
            <person name="Han H.-J."/>
        </authorList>
    </citation>
    <scope>NUCLEOTIDE SEQUENCE [LARGE SCALE GENOMIC DNA]</scope>
    <source>
        <strain evidence="1 4">EM150506</strain>
    </source>
</reference>
<dbReference type="EMBL" id="BBYQ01000034">
    <property type="protein sequence ID" value="GAP28408.1"/>
    <property type="molecule type" value="Genomic_DNA"/>
</dbReference>
<evidence type="ECO:0000313" key="4">
    <source>
        <dbReference type="Proteomes" id="UP000180166"/>
    </source>
</evidence>
<dbReference type="GeneID" id="93370243"/>
<dbReference type="KEGG" id="nsr:NS506_01977"/>
<reference evidence="3" key="1">
    <citation type="submission" date="2015-07" db="EMBL/GenBank/DDBJ databases">
        <title>Nocardia seriolae U-1 whole genome shotgun sequence.</title>
        <authorList>
            <person name="Imajoh M."/>
            <person name="Fukumoto Y."/>
            <person name="Sukeda M."/>
            <person name="Yamane J."/>
            <person name="Yamasaki K."/>
            <person name="Shimizu M."/>
            <person name="Ohnishi K."/>
            <person name="Oshima S."/>
        </authorList>
    </citation>
    <scope>NUCLEOTIDE SEQUENCE [LARGE SCALE GENOMIC DNA]</scope>
    <source>
        <strain evidence="3">U-1</strain>
    </source>
</reference>
<dbReference type="Proteomes" id="UP000180166">
    <property type="component" value="Chromosome"/>
</dbReference>
<gene>
    <name evidence="1" type="ORF">NS506_01977</name>
    <name evidence="2" type="ORF">NSK11_contig00034-0042</name>
</gene>
<sequence>MTPQPIPQHSWINDDCQNSWIYPLTRARAEGITKIHAPCTPPCPRFETARKYLDQDPTQ</sequence>
<evidence type="ECO:0000313" key="2">
    <source>
        <dbReference type="EMBL" id="GAP28408.1"/>
    </source>
</evidence>
<dbReference type="RefSeq" id="WP_036546114.1">
    <property type="nucleotide sequence ID" value="NZ_AP017900.1"/>
</dbReference>
<dbReference type="AlphaFoldDB" id="A0A0B8N984"/>
<organism evidence="2 3">
    <name type="scientific">Nocardia seriolae</name>
    <dbReference type="NCBI Taxonomy" id="37332"/>
    <lineage>
        <taxon>Bacteria</taxon>
        <taxon>Bacillati</taxon>
        <taxon>Actinomycetota</taxon>
        <taxon>Actinomycetes</taxon>
        <taxon>Mycobacteriales</taxon>
        <taxon>Nocardiaceae</taxon>
        <taxon>Nocardia</taxon>
    </lineage>
</organism>